<comment type="catalytic activity">
    <reaction evidence="14">
        <text>ATP + H2O = ADP + phosphate + H(+)</text>
        <dbReference type="Rhea" id="RHEA:13065"/>
        <dbReference type="ChEBI" id="CHEBI:15377"/>
        <dbReference type="ChEBI" id="CHEBI:15378"/>
        <dbReference type="ChEBI" id="CHEBI:30616"/>
        <dbReference type="ChEBI" id="CHEBI:43474"/>
        <dbReference type="ChEBI" id="CHEBI:456216"/>
        <dbReference type="EC" id="5.6.2.4"/>
    </reaction>
</comment>
<sequence>MINRDTLVISNPGTGKTTMISNEVINLIKEGVKPEKILCITFTNNAVSELQKNIDKLLIANKIKNVTAYDVNIYTFHALAFQELFQSKAEKNIVSYNIARYLIYKKLRDLEAFNYGRDYVIEDIVPKLENAIRYIKSFGIMPVDIAKNRDMIMESLRRKYNSGIVRNIGLEEEEYLFDYFYQAFNYYEENKENPDFNDLLFQFQKLEDKKTYEYVFVDELQDVNDIESRIAMSTGNVKFLVGDRKQSIFGFQGGALSVFNSLIGNSGIEKKDLKINYRSTETILAYSKQYYLKFENDVPELENFRGTKEKGNKVKIVEVDSPEDSTLEIINSIPESSGNIGIIARTNSQIDTISSLLDRYNIDYSSDSNVHTINQAKKDITAFLKGILYDRPDDIINAMVTPFSGISLKEAFKIAESLRSEENTIDLFDSSNPFFSLRNKELSRENIMDLFESRIFPIASSISREYFLTAATVKSSIGEFFDAERDYTRKNFFDFLDLSYSENSSKSGNSRIILTTVHKAKGREFDNVIYLPKKPRKSDTYIDIIVSSIIEEIKQINVDDELKNESVRIDFVAFTRAKEELWVCTNRREAPNYLIPEYSEMVAYENIPEKQEITVPGKYNEAYLQFVSGDYNGAKETLSSKENWLKNIIYEFFQNKNVLSFSLISIDNPFFMLKNNILKLNEKTDALYYGLNAHEMAESLYKNEIKNELLGSGDKQILSNIESVVNQIKSGFNMEQIEAEVSAIARINQMFEEFSGEPDKIMFFGKIDAVFSDGKKYVILDYKTDKTTDRASHHRVQLLAYKILYSIKNNISPENIDTAIGYISMRGKINTHENTSGLIYKQPDKYSETSLKKYISRFLEYKSNPDKFIEDYLKQPSEDTLYERLAELLK</sequence>
<evidence type="ECO:0000256" key="14">
    <source>
        <dbReference type="ARBA" id="ARBA00048988"/>
    </source>
</evidence>
<evidence type="ECO:0000256" key="7">
    <source>
        <dbReference type="ARBA" id="ARBA00022839"/>
    </source>
</evidence>
<gene>
    <name evidence="18" type="ORF">FAD_1323</name>
</gene>
<evidence type="ECO:0000313" key="18">
    <source>
        <dbReference type="EMBL" id="ARD85187.1"/>
    </source>
</evidence>
<evidence type="ECO:0000256" key="4">
    <source>
        <dbReference type="ARBA" id="ARBA00022763"/>
    </source>
</evidence>
<keyword evidence="10" id="KW-0234">DNA repair</keyword>
<keyword evidence="6 15" id="KW-0347">Helicase</keyword>
<dbReference type="InterPro" id="IPR013986">
    <property type="entry name" value="DExx_box_DNA_helicase_dom_sf"/>
</dbReference>
<evidence type="ECO:0000256" key="5">
    <source>
        <dbReference type="ARBA" id="ARBA00022801"/>
    </source>
</evidence>
<dbReference type="RefSeq" id="WP_081142798.1">
    <property type="nucleotide sequence ID" value="NZ_CP015363.1"/>
</dbReference>
<comment type="similarity">
    <text evidence="1">Belongs to the helicase family. UvrD subfamily.</text>
</comment>
<dbReference type="GO" id="GO:0043138">
    <property type="term" value="F:3'-5' DNA helicase activity"/>
    <property type="evidence" value="ECO:0007669"/>
    <property type="project" value="UniProtKB-EC"/>
</dbReference>
<dbReference type="GO" id="GO:0003677">
    <property type="term" value="F:DNA binding"/>
    <property type="evidence" value="ECO:0007669"/>
    <property type="project" value="UniProtKB-KW"/>
</dbReference>
<dbReference type="OrthoDB" id="56847at2157"/>
<evidence type="ECO:0000259" key="16">
    <source>
        <dbReference type="PROSITE" id="PS51198"/>
    </source>
</evidence>
<dbReference type="AlphaFoldDB" id="A0A1V0N502"/>
<dbReference type="InterPro" id="IPR011335">
    <property type="entry name" value="Restrct_endonuc-II-like"/>
</dbReference>
<dbReference type="Gene3D" id="1.10.486.10">
    <property type="entry name" value="PCRA, domain 4"/>
    <property type="match status" value="1"/>
</dbReference>
<dbReference type="Pfam" id="PF12705">
    <property type="entry name" value="PDDEXK_1"/>
    <property type="match status" value="1"/>
</dbReference>
<comment type="catalytic activity">
    <reaction evidence="12">
        <text>Couples ATP hydrolysis with the unwinding of duplex DNA by translocating in the 3'-5' direction.</text>
        <dbReference type="EC" id="5.6.2.4"/>
    </reaction>
</comment>
<dbReference type="InterPro" id="IPR000212">
    <property type="entry name" value="DNA_helicase_UvrD/REP"/>
</dbReference>
<proteinExistence type="inferred from homology"/>
<feature type="domain" description="UvrD-like helicase ATP-binding" evidence="16">
    <location>
        <begin position="1"/>
        <end position="280"/>
    </location>
</feature>
<organism evidence="18 19">
    <name type="scientific">Ferroplasma acidiphilum</name>
    <dbReference type="NCBI Taxonomy" id="74969"/>
    <lineage>
        <taxon>Archaea</taxon>
        <taxon>Methanobacteriati</taxon>
        <taxon>Thermoplasmatota</taxon>
        <taxon>Thermoplasmata</taxon>
        <taxon>Thermoplasmatales</taxon>
        <taxon>Ferroplasmaceae</taxon>
        <taxon>Ferroplasma</taxon>
    </lineage>
</organism>
<evidence type="ECO:0000256" key="11">
    <source>
        <dbReference type="ARBA" id="ARBA00023235"/>
    </source>
</evidence>
<dbReference type="Pfam" id="PF00580">
    <property type="entry name" value="UvrD-helicase"/>
    <property type="match status" value="1"/>
</dbReference>
<dbReference type="SUPFAM" id="SSF52540">
    <property type="entry name" value="P-loop containing nucleoside triphosphate hydrolases"/>
    <property type="match status" value="1"/>
</dbReference>
<evidence type="ECO:0000256" key="1">
    <source>
        <dbReference type="ARBA" id="ARBA00009922"/>
    </source>
</evidence>
<dbReference type="PROSITE" id="PS51198">
    <property type="entry name" value="UVRD_HELICASE_ATP_BIND"/>
    <property type="match status" value="1"/>
</dbReference>
<accession>A0A1V0N502</accession>
<keyword evidence="2" id="KW-0540">Nuclease</keyword>
<dbReference type="Gene3D" id="1.10.10.160">
    <property type="match status" value="1"/>
</dbReference>
<dbReference type="Pfam" id="PF13361">
    <property type="entry name" value="UvrD_C"/>
    <property type="match status" value="2"/>
</dbReference>
<feature type="binding site" evidence="15">
    <location>
        <begin position="10"/>
        <end position="17"/>
    </location>
    <ligand>
        <name>ATP</name>
        <dbReference type="ChEBI" id="CHEBI:30616"/>
    </ligand>
</feature>
<keyword evidence="19" id="KW-1185">Reference proteome</keyword>
<dbReference type="InterPro" id="IPR014017">
    <property type="entry name" value="DNA_helicase_UvrD-like_C"/>
</dbReference>
<keyword evidence="3 15" id="KW-0547">Nucleotide-binding</keyword>
<dbReference type="GeneID" id="31676815"/>
<dbReference type="EMBL" id="CP015363">
    <property type="protein sequence ID" value="ARD85187.1"/>
    <property type="molecule type" value="Genomic_DNA"/>
</dbReference>
<keyword evidence="7" id="KW-0269">Exonuclease</keyword>
<evidence type="ECO:0000256" key="2">
    <source>
        <dbReference type="ARBA" id="ARBA00022722"/>
    </source>
</evidence>
<dbReference type="SUPFAM" id="SSF52980">
    <property type="entry name" value="Restriction endonuclease-like"/>
    <property type="match status" value="1"/>
</dbReference>
<name>A0A1V0N502_9ARCH</name>
<protein>
    <recommendedName>
        <fullName evidence="13">DNA 3'-5' helicase</fullName>
        <ecNumber evidence="13">5.6.2.4</ecNumber>
    </recommendedName>
</protein>
<evidence type="ECO:0000256" key="12">
    <source>
        <dbReference type="ARBA" id="ARBA00034617"/>
    </source>
</evidence>
<dbReference type="Proteomes" id="UP000192050">
    <property type="component" value="Chromosome"/>
</dbReference>
<dbReference type="GO" id="GO:0000725">
    <property type="term" value="P:recombinational repair"/>
    <property type="evidence" value="ECO:0007669"/>
    <property type="project" value="TreeGrafter"/>
</dbReference>
<evidence type="ECO:0000256" key="10">
    <source>
        <dbReference type="ARBA" id="ARBA00023204"/>
    </source>
</evidence>
<keyword evidence="4" id="KW-0227">DNA damage</keyword>
<dbReference type="InterPro" id="IPR038726">
    <property type="entry name" value="PDDEXK_AddAB-type"/>
</dbReference>
<dbReference type="PROSITE" id="PS51217">
    <property type="entry name" value="UVRD_HELICASE_CTER"/>
    <property type="match status" value="1"/>
</dbReference>
<evidence type="ECO:0000256" key="15">
    <source>
        <dbReference type="PROSITE-ProRule" id="PRU00560"/>
    </source>
</evidence>
<feature type="domain" description="UvrD-like helicase C-terminal" evidence="17">
    <location>
        <begin position="281"/>
        <end position="522"/>
    </location>
</feature>
<evidence type="ECO:0000256" key="6">
    <source>
        <dbReference type="ARBA" id="ARBA00022806"/>
    </source>
</evidence>
<keyword evidence="11" id="KW-0413">Isomerase</keyword>
<dbReference type="Gene3D" id="3.90.320.10">
    <property type="match status" value="1"/>
</dbReference>
<dbReference type="GO" id="GO:0005524">
    <property type="term" value="F:ATP binding"/>
    <property type="evidence" value="ECO:0007669"/>
    <property type="project" value="UniProtKB-UniRule"/>
</dbReference>
<evidence type="ECO:0000259" key="17">
    <source>
        <dbReference type="PROSITE" id="PS51217"/>
    </source>
</evidence>
<keyword evidence="8 15" id="KW-0067">ATP-binding</keyword>
<dbReference type="PANTHER" id="PTHR11070:SF2">
    <property type="entry name" value="ATP-DEPENDENT DNA HELICASE SRS2"/>
    <property type="match status" value="1"/>
</dbReference>
<keyword evidence="9" id="KW-0238">DNA-binding</keyword>
<reference evidence="18 19" key="1">
    <citation type="submission" date="2011-10" db="EMBL/GenBank/DDBJ databases">
        <title>Metabolic and evolutionary patterns in the extreme acidophile Ferroplasma acidiphilum.</title>
        <authorList>
            <person name="Golyshina O.V."/>
            <person name="Kozyavkin S.A."/>
            <person name="Tatusov R.L."/>
            <person name="Slesarev A.I."/>
            <person name="Golyshin P.N."/>
        </authorList>
    </citation>
    <scope>NUCLEOTIDE SEQUENCE [LARGE SCALE GENOMIC DNA]</scope>
    <source>
        <strain evidence="19">Y</strain>
    </source>
</reference>
<keyword evidence="5 15" id="KW-0378">Hydrolase</keyword>
<dbReference type="KEGG" id="fai:FAD_1323"/>
<evidence type="ECO:0000256" key="3">
    <source>
        <dbReference type="ARBA" id="ARBA00022741"/>
    </source>
</evidence>
<dbReference type="Gene3D" id="3.40.50.300">
    <property type="entry name" value="P-loop containing nucleotide triphosphate hydrolases"/>
    <property type="match status" value="3"/>
</dbReference>
<evidence type="ECO:0000313" key="19">
    <source>
        <dbReference type="Proteomes" id="UP000192050"/>
    </source>
</evidence>
<evidence type="ECO:0000256" key="13">
    <source>
        <dbReference type="ARBA" id="ARBA00034808"/>
    </source>
</evidence>
<dbReference type="InterPro" id="IPR011604">
    <property type="entry name" value="PDDEXK-like_dom_sf"/>
</dbReference>
<dbReference type="GO" id="GO:0004527">
    <property type="term" value="F:exonuclease activity"/>
    <property type="evidence" value="ECO:0007669"/>
    <property type="project" value="UniProtKB-KW"/>
</dbReference>
<dbReference type="STRING" id="74969.FAD_1323"/>
<evidence type="ECO:0000256" key="8">
    <source>
        <dbReference type="ARBA" id="ARBA00022840"/>
    </source>
</evidence>
<dbReference type="InterPro" id="IPR014016">
    <property type="entry name" value="UvrD-like_ATP-bd"/>
</dbReference>
<evidence type="ECO:0000256" key="9">
    <source>
        <dbReference type="ARBA" id="ARBA00023125"/>
    </source>
</evidence>
<dbReference type="PANTHER" id="PTHR11070">
    <property type="entry name" value="UVRD / RECB / PCRA DNA HELICASE FAMILY MEMBER"/>
    <property type="match status" value="1"/>
</dbReference>
<dbReference type="EC" id="5.6.2.4" evidence="13"/>
<dbReference type="InterPro" id="IPR027417">
    <property type="entry name" value="P-loop_NTPase"/>
</dbReference>